<proteinExistence type="predicted"/>
<evidence type="ECO:0000313" key="3">
    <source>
        <dbReference type="Proteomes" id="UP001172102"/>
    </source>
</evidence>
<feature type="region of interest" description="Disordered" evidence="1">
    <location>
        <begin position="252"/>
        <end position="276"/>
    </location>
</feature>
<comment type="caution">
    <text evidence="2">The sequence shown here is derived from an EMBL/GenBank/DDBJ whole genome shotgun (WGS) entry which is preliminary data.</text>
</comment>
<keyword evidence="3" id="KW-1185">Reference proteome</keyword>
<dbReference type="AlphaFoldDB" id="A0AA40AA41"/>
<reference evidence="2" key="1">
    <citation type="submission" date="2023-06" db="EMBL/GenBank/DDBJ databases">
        <title>Genome-scale phylogeny and comparative genomics of the fungal order Sordariales.</title>
        <authorList>
            <consortium name="Lawrence Berkeley National Laboratory"/>
            <person name="Hensen N."/>
            <person name="Bonometti L."/>
            <person name="Westerberg I."/>
            <person name="Brannstrom I.O."/>
            <person name="Guillou S."/>
            <person name="Cros-Aarteil S."/>
            <person name="Calhoun S."/>
            <person name="Haridas S."/>
            <person name="Kuo A."/>
            <person name="Mondo S."/>
            <person name="Pangilinan J."/>
            <person name="Riley R."/>
            <person name="Labutti K."/>
            <person name="Andreopoulos B."/>
            <person name="Lipzen A."/>
            <person name="Chen C."/>
            <person name="Yanf M."/>
            <person name="Daum C."/>
            <person name="Ng V."/>
            <person name="Clum A."/>
            <person name="Steindorff A."/>
            <person name="Ohm R."/>
            <person name="Martin F."/>
            <person name="Silar P."/>
            <person name="Natvig D."/>
            <person name="Lalanne C."/>
            <person name="Gautier V."/>
            <person name="Ament-Velasquez S.L."/>
            <person name="Kruys A."/>
            <person name="Hutchinson M.I."/>
            <person name="Powell A.J."/>
            <person name="Barry K."/>
            <person name="Miller A.N."/>
            <person name="Grigoriev I.V."/>
            <person name="Debuchy R."/>
            <person name="Gladieux P."/>
            <person name="Thoren M.H."/>
            <person name="Johannesson H."/>
        </authorList>
    </citation>
    <scope>NUCLEOTIDE SEQUENCE</scope>
    <source>
        <strain evidence="2">SMH4607-1</strain>
    </source>
</reference>
<sequence>MAALNGAPWNDIGLYDHRTHCPSGDCQFGSFETLEFCVDSGIVKDVAALLPLDGCGAGFGQARFEATYKAWNRTEAIGDTEDFLCTLNFSPIGHDIFYDEMTYRLLLRSYSADGALSIKLQRTNMSTELVSFKIYFPISNIDTVRLDNLTDFNLNNPTAPHIAPRIQVREPLTALWFVQFSAPPPPLGQLRLPGRQTEVGRMGRFDPLQNHARLVRDQRFYHLDRHRNQAHSSEIYATTPRNTWENTVTRCVGSSGGRNPPTAVESPVQTDPRTGVKFTVDPSSMAFLRVAVWLGRLCEQPPEKCVHPGQNDAGSWVPCGGPVGLLEKQKFARPGVLMQTCH</sequence>
<protein>
    <submittedName>
        <fullName evidence="2">Uncharacterized protein</fullName>
    </submittedName>
</protein>
<name>A0AA40AA41_9PEZI</name>
<evidence type="ECO:0000313" key="2">
    <source>
        <dbReference type="EMBL" id="KAK0712073.1"/>
    </source>
</evidence>
<dbReference type="EMBL" id="JAUKUA010000005">
    <property type="protein sequence ID" value="KAK0712073.1"/>
    <property type="molecule type" value="Genomic_DNA"/>
</dbReference>
<accession>A0AA40AA41</accession>
<gene>
    <name evidence="2" type="ORF">B0H67DRAFT_305632</name>
</gene>
<organism evidence="2 3">
    <name type="scientific">Lasiosphaeris hirsuta</name>
    <dbReference type="NCBI Taxonomy" id="260670"/>
    <lineage>
        <taxon>Eukaryota</taxon>
        <taxon>Fungi</taxon>
        <taxon>Dikarya</taxon>
        <taxon>Ascomycota</taxon>
        <taxon>Pezizomycotina</taxon>
        <taxon>Sordariomycetes</taxon>
        <taxon>Sordariomycetidae</taxon>
        <taxon>Sordariales</taxon>
        <taxon>Lasiosphaeriaceae</taxon>
        <taxon>Lasiosphaeris</taxon>
    </lineage>
</organism>
<dbReference type="Proteomes" id="UP001172102">
    <property type="component" value="Unassembled WGS sequence"/>
</dbReference>
<evidence type="ECO:0000256" key="1">
    <source>
        <dbReference type="SAM" id="MobiDB-lite"/>
    </source>
</evidence>